<protein>
    <recommendedName>
        <fullName evidence="3">PIN domain-containing protein</fullName>
    </recommendedName>
</protein>
<dbReference type="EMBL" id="QRIN01000021">
    <property type="protein sequence ID" value="RHG66365.1"/>
    <property type="molecule type" value="Genomic_DNA"/>
</dbReference>
<sequence>MEQNCVLLDTSFFIRLLNEADPLHDNALDYFRYFLEHDFVVKVSTIAIAEYCVRGDVDELPLKNMLVIPFNYDHAIRAGKMIGEVYAEKQRRGAKITPRTVVPNDTKMFAQADVEPDVNFYGTADVECKKVYDMIVSIR</sequence>
<organism evidence="1 2">
    <name type="scientific">Segatella copri</name>
    <dbReference type="NCBI Taxonomy" id="165179"/>
    <lineage>
        <taxon>Bacteria</taxon>
        <taxon>Pseudomonadati</taxon>
        <taxon>Bacteroidota</taxon>
        <taxon>Bacteroidia</taxon>
        <taxon>Bacteroidales</taxon>
        <taxon>Prevotellaceae</taxon>
        <taxon>Segatella</taxon>
    </lineage>
</organism>
<dbReference type="AlphaFoldDB" id="A0A3R6HNF1"/>
<comment type="caution">
    <text evidence="1">The sequence shown here is derived from an EMBL/GenBank/DDBJ whole genome shotgun (WGS) entry which is preliminary data.</text>
</comment>
<proteinExistence type="predicted"/>
<dbReference type="Proteomes" id="UP000286501">
    <property type="component" value="Unassembled WGS sequence"/>
</dbReference>
<evidence type="ECO:0000313" key="2">
    <source>
        <dbReference type="Proteomes" id="UP000286501"/>
    </source>
</evidence>
<name>A0A3R6HNF1_9BACT</name>
<evidence type="ECO:0000313" key="1">
    <source>
        <dbReference type="EMBL" id="RHG66365.1"/>
    </source>
</evidence>
<evidence type="ECO:0008006" key="3">
    <source>
        <dbReference type="Google" id="ProtNLM"/>
    </source>
</evidence>
<reference evidence="1 2" key="1">
    <citation type="submission" date="2018-08" db="EMBL/GenBank/DDBJ databases">
        <title>A genome reference for cultivated species of the human gut microbiota.</title>
        <authorList>
            <person name="Zou Y."/>
            <person name="Xue W."/>
            <person name="Luo G."/>
        </authorList>
    </citation>
    <scope>NUCLEOTIDE SEQUENCE [LARGE SCALE GENOMIC DNA]</scope>
    <source>
        <strain evidence="1 2">AM22-1</strain>
    </source>
</reference>
<gene>
    <name evidence="1" type="ORF">DW250_06645</name>
</gene>
<accession>A0A3R6HNF1</accession>
<dbReference type="Gene3D" id="3.40.50.1010">
    <property type="entry name" value="5'-nuclease"/>
    <property type="match status" value="1"/>
</dbReference>
<dbReference type="InterPro" id="IPR029060">
    <property type="entry name" value="PIN-like_dom_sf"/>
</dbReference>
<dbReference type="SUPFAM" id="SSF88723">
    <property type="entry name" value="PIN domain-like"/>
    <property type="match status" value="1"/>
</dbReference>
<dbReference type="RefSeq" id="WP_118200732.1">
    <property type="nucleotide sequence ID" value="NZ_QRIE01000021.1"/>
</dbReference>